<reference evidence="6" key="1">
    <citation type="journal article" date="2019" name="Int. J. Syst. Evol. Microbiol.">
        <title>The Global Catalogue of Microorganisms (GCM) 10K type strain sequencing project: providing services to taxonomists for standard genome sequencing and annotation.</title>
        <authorList>
            <consortium name="The Broad Institute Genomics Platform"/>
            <consortium name="The Broad Institute Genome Sequencing Center for Infectious Disease"/>
            <person name="Wu L."/>
            <person name="Ma J."/>
        </authorList>
    </citation>
    <scope>NUCLEOTIDE SEQUENCE [LARGE SCALE GENOMIC DNA]</scope>
    <source>
        <strain evidence="6">CCUG 30340</strain>
    </source>
</reference>
<comment type="caution">
    <text evidence="5">The sequence shown here is derived from an EMBL/GenBank/DDBJ whole genome shotgun (WGS) entry which is preliminary data.</text>
</comment>
<dbReference type="Proteomes" id="UP001595886">
    <property type="component" value="Unassembled WGS sequence"/>
</dbReference>
<dbReference type="RefSeq" id="WP_380021513.1">
    <property type="nucleotide sequence ID" value="NZ_JBHSHD010000010.1"/>
</dbReference>
<evidence type="ECO:0000259" key="3">
    <source>
        <dbReference type="Pfam" id="PF09822"/>
    </source>
</evidence>
<gene>
    <name evidence="5" type="ORF">ACFO6Q_12900</name>
</gene>
<feature type="domain" description="DUF7088" evidence="4">
    <location>
        <begin position="40"/>
        <end position="140"/>
    </location>
</feature>
<keyword evidence="2" id="KW-0472">Membrane</keyword>
<evidence type="ECO:0000313" key="5">
    <source>
        <dbReference type="EMBL" id="MFC4821228.1"/>
    </source>
</evidence>
<evidence type="ECO:0000259" key="4">
    <source>
        <dbReference type="Pfam" id="PF23357"/>
    </source>
</evidence>
<dbReference type="EMBL" id="JBHSHD010000010">
    <property type="protein sequence ID" value="MFC4821228.1"/>
    <property type="molecule type" value="Genomic_DNA"/>
</dbReference>
<evidence type="ECO:0000256" key="2">
    <source>
        <dbReference type="SAM" id="Phobius"/>
    </source>
</evidence>
<organism evidence="5 6">
    <name type="scientific">Dokdonella ginsengisoli</name>
    <dbReference type="NCBI Taxonomy" id="363846"/>
    <lineage>
        <taxon>Bacteria</taxon>
        <taxon>Pseudomonadati</taxon>
        <taxon>Pseudomonadota</taxon>
        <taxon>Gammaproteobacteria</taxon>
        <taxon>Lysobacterales</taxon>
        <taxon>Rhodanobacteraceae</taxon>
        <taxon>Dokdonella</taxon>
    </lineage>
</organism>
<dbReference type="Pfam" id="PF23357">
    <property type="entry name" value="DUF7088"/>
    <property type="match status" value="1"/>
</dbReference>
<proteinExistence type="predicted"/>
<feature type="transmembrane region" description="Helical" evidence="2">
    <location>
        <begin position="592"/>
        <end position="612"/>
    </location>
</feature>
<evidence type="ECO:0000313" key="6">
    <source>
        <dbReference type="Proteomes" id="UP001595886"/>
    </source>
</evidence>
<protein>
    <submittedName>
        <fullName evidence="5">Gldg family protein</fullName>
    </submittedName>
</protein>
<evidence type="ECO:0000256" key="1">
    <source>
        <dbReference type="SAM" id="Coils"/>
    </source>
</evidence>
<keyword evidence="2" id="KW-1133">Transmembrane helix</keyword>
<dbReference type="InterPro" id="IPR019196">
    <property type="entry name" value="ABC_transp_unknown"/>
</dbReference>
<dbReference type="InterPro" id="IPR055396">
    <property type="entry name" value="DUF7088"/>
</dbReference>
<accession>A0ABV9QV38</accession>
<feature type="domain" description="ABC-type uncharacterised transport system" evidence="3">
    <location>
        <begin position="177"/>
        <end position="480"/>
    </location>
</feature>
<keyword evidence="2" id="KW-0812">Transmembrane</keyword>
<keyword evidence="1" id="KW-0175">Coiled coil</keyword>
<dbReference type="Pfam" id="PF09822">
    <property type="entry name" value="ABC_transp_aux"/>
    <property type="match status" value="1"/>
</dbReference>
<feature type="transmembrane region" description="Helical" evidence="2">
    <location>
        <begin position="12"/>
        <end position="31"/>
    </location>
</feature>
<keyword evidence="6" id="KW-1185">Reference proteome</keyword>
<feature type="coiled-coil region" evidence="1">
    <location>
        <begin position="510"/>
        <end position="589"/>
    </location>
</feature>
<name>A0ABV9QV38_9GAMM</name>
<sequence>MALNRKTLSGTALVVIAVLFVAVMLLVNVLFRGARVDLTQNHLYTLSDGTRNILGSIDEPINLYLFYSDKGTQSLPQLRAYATRVREMLQEMSARAGGKIKLEVIDPLPFSEDEDRATSFGLQSVPVSAAGDKVFLGLAGTNSTNGQASIPFLQPDKEAFLEYDVAKLIHELETPKKPVVGLLSSLPIAAGFDPQTRQMRQPWAVDQQWTQLFEMRPVNAENLKEIDKDISVLVVVHPKQLTDDAQYAIDQFVLRGGHLLAFVDPNAELDDSGADPNNPMAAMMADKSSDLPRLFKAWGIEYDPKKVVLDRARALPISVAEGQAPVRHPGILGLTDSDLNRDEVVSANLDTINVSSAGYFELSKDAKDAKLIPLLQTTSEAMSVGSDRLRMLADPSTLMSGYKAAGTPFVIAARLTGKFKTAFPERKGEGALAESKEEGQVVLVADTDILSDRLWVQIRPFFGQQIMNAFANNGDFAVNALDTLAGSSDLISIRGRATSQRPFGTVDALKRNADERFRAKEQELQKELSDTERKLTELQSAKSQDQAQILSPEQKAELDKFLKRKLEIRKELRQVRRQLDAEIESLGTRLKIVNIVLIPLLLTFAALAFAWWRAQRRRQAQGARA</sequence>